<dbReference type="Pfam" id="PF00206">
    <property type="entry name" value="Lyase_1"/>
    <property type="match status" value="1"/>
</dbReference>
<dbReference type="NCBIfam" id="NF004631">
    <property type="entry name" value="PRK05975.1"/>
    <property type="match status" value="1"/>
</dbReference>
<dbReference type="PRINTS" id="PR00145">
    <property type="entry name" value="ARGSUCLYASE"/>
</dbReference>
<dbReference type="PRINTS" id="PR00149">
    <property type="entry name" value="FUMRATELYASE"/>
</dbReference>
<dbReference type="Proteomes" id="UP000028680">
    <property type="component" value="Chromosome"/>
</dbReference>
<evidence type="ECO:0000313" key="3">
    <source>
        <dbReference type="EMBL" id="AII88055.1"/>
    </source>
</evidence>
<dbReference type="InterPro" id="IPR022761">
    <property type="entry name" value="Fumarate_lyase_N"/>
</dbReference>
<dbReference type="InterPro" id="IPR000362">
    <property type="entry name" value="Fumarate_lyase_fam"/>
</dbReference>
<dbReference type="RefSeq" id="WP_044050661.1">
    <property type="nucleotide sequence ID" value="NZ_CP003984.1"/>
</dbReference>
<evidence type="ECO:0000259" key="2">
    <source>
        <dbReference type="Pfam" id="PF00206"/>
    </source>
</evidence>
<keyword evidence="4" id="KW-1185">Reference proteome</keyword>
<sequence>MTTVFDHAWMTGLFGDKGVAEHLSAEVQLAHMLRIEAAHSRSLGNESAARAIEAARIGPEDLTEGTATDGVPVPQLVRCLKAQISPELHGDIHRGLTSQDVMDTALVLSLKDILPIFRQGLIALQADLAQLTQAHGGGALMGRTRMQAALPITVADRLVTWRMPLERHLARLDEVRARVLCVQCGGPVGLGAGGAALAAQLGLAAPDKSWHAMRDGFAELANWLSLVSGSLGKMGKDISLMTQQGVDEMRLRAGGSSSAMPHKQNPILAELLVTLARYNSVQLGGMHQALIHEQERSGAAWALEWMILPAMLHSTARGLRAAQELLAQVETIGS</sequence>
<dbReference type="EC" id="5.5.1.2" evidence="3"/>
<dbReference type="Gene3D" id="1.20.200.10">
    <property type="entry name" value="Fumarase/aspartase (Central domain)"/>
    <property type="match status" value="1"/>
</dbReference>
<dbReference type="KEGG" id="ptp:RCA23_c25370"/>
<evidence type="ECO:0000256" key="1">
    <source>
        <dbReference type="ARBA" id="ARBA00034772"/>
    </source>
</evidence>
<dbReference type="PANTHER" id="PTHR43172">
    <property type="entry name" value="ADENYLOSUCCINATE LYASE"/>
    <property type="match status" value="1"/>
</dbReference>
<dbReference type="EMBL" id="CP003984">
    <property type="protein sequence ID" value="AII88055.1"/>
    <property type="molecule type" value="Genomic_DNA"/>
</dbReference>
<comment type="similarity">
    <text evidence="1">Belongs to the class-II fumarase/aspartase family.</text>
</comment>
<accession>A0AAN0RL27</accession>
<proteinExistence type="inferred from homology"/>
<feature type="domain" description="Fumarate lyase N-terminal" evidence="2">
    <location>
        <begin position="84"/>
        <end position="275"/>
    </location>
</feature>
<dbReference type="GO" id="GO:0047472">
    <property type="term" value="F:3-carboxy-cis,cis-muconate cycloisomerase activity"/>
    <property type="evidence" value="ECO:0007669"/>
    <property type="project" value="UniProtKB-EC"/>
</dbReference>
<gene>
    <name evidence="3" type="primary">pcaB</name>
    <name evidence="3" type="ORF">RCA23_c25370</name>
</gene>
<evidence type="ECO:0000313" key="4">
    <source>
        <dbReference type="Proteomes" id="UP000028680"/>
    </source>
</evidence>
<dbReference type="InterPro" id="IPR008948">
    <property type="entry name" value="L-Aspartase-like"/>
</dbReference>
<dbReference type="SUPFAM" id="SSF48557">
    <property type="entry name" value="L-aspartase-like"/>
    <property type="match status" value="1"/>
</dbReference>
<reference evidence="3 4" key="1">
    <citation type="journal article" date="2014" name="ISME J.">
        <title>Adaptation of an abundant Roseobacter RCA organism to pelagic systems revealed by genomic and transcriptomic analyses.</title>
        <authorList>
            <person name="Voget S."/>
            <person name="Wemheuer B."/>
            <person name="Brinkhoff T."/>
            <person name="Vollmers J."/>
            <person name="Dietrich S."/>
            <person name="Giebel H.A."/>
            <person name="Beardsley C."/>
            <person name="Sardemann C."/>
            <person name="Bakenhus I."/>
            <person name="Billerbeck S."/>
            <person name="Daniel R."/>
            <person name="Simon M."/>
        </authorList>
    </citation>
    <scope>NUCLEOTIDE SEQUENCE [LARGE SCALE GENOMIC DNA]</scope>
    <source>
        <strain evidence="3 4">RCA23</strain>
    </source>
</reference>
<protein>
    <submittedName>
        <fullName evidence="3">3-carboxy-cis,cis-muconate cycloisomerase PcaB</fullName>
        <ecNumber evidence="3">5.5.1.2</ecNumber>
    </submittedName>
</protein>
<organism evidence="3 4">
    <name type="scientific">Planktomarina temperata RCA23</name>
    <dbReference type="NCBI Taxonomy" id="666509"/>
    <lineage>
        <taxon>Bacteria</taxon>
        <taxon>Pseudomonadati</taxon>
        <taxon>Pseudomonadota</taxon>
        <taxon>Alphaproteobacteria</taxon>
        <taxon>Rhodobacterales</taxon>
        <taxon>Paracoccaceae</taxon>
        <taxon>Planktomarina</taxon>
    </lineage>
</organism>
<keyword evidence="3" id="KW-0413">Isomerase</keyword>
<dbReference type="GeneID" id="93367699"/>
<name>A0AAN0RL27_9RHOB</name>
<dbReference type="AlphaFoldDB" id="A0AAN0RL27"/>
<dbReference type="PANTHER" id="PTHR43172:SF2">
    <property type="entry name" value="ADENYLOSUCCINATE LYASE C-TERMINAL DOMAIN-CONTAINING PROTEIN"/>
    <property type="match status" value="1"/>
</dbReference>